<dbReference type="InParanoid" id="A0A2R5GS79"/>
<gene>
    <name evidence="5" type="ORF">FCC1311_074322</name>
</gene>
<keyword evidence="3" id="KW-0256">Endoplasmic reticulum</keyword>
<dbReference type="SUPFAM" id="SSF48452">
    <property type="entry name" value="TPR-like"/>
    <property type="match status" value="1"/>
</dbReference>
<dbReference type="PANTHER" id="PTHR12760">
    <property type="entry name" value="TETRATRICOPEPTIDE REPEAT PROTEIN"/>
    <property type="match status" value="1"/>
</dbReference>
<dbReference type="InterPro" id="IPR039856">
    <property type="entry name" value="EMC2-like"/>
</dbReference>
<protein>
    <recommendedName>
        <fullName evidence="3">ER membrane protein complex subunit 2</fullName>
    </recommendedName>
</protein>
<evidence type="ECO:0000259" key="4">
    <source>
        <dbReference type="Pfam" id="PF22890"/>
    </source>
</evidence>
<keyword evidence="3" id="KW-0472">Membrane</keyword>
<dbReference type="FunCoup" id="A0A2R5GS79">
    <property type="interactions" value="173"/>
</dbReference>
<comment type="subcellular location">
    <subcellularLocation>
        <location evidence="3">Endoplasmic reticulum membrane</location>
        <topology evidence="3">Peripheral membrane protein</topology>
        <orientation evidence="3">Cytoplasmic side</orientation>
    </subcellularLocation>
</comment>
<evidence type="ECO:0000256" key="3">
    <source>
        <dbReference type="RuleBase" id="RU367091"/>
    </source>
</evidence>
<reference evidence="5 6" key="1">
    <citation type="submission" date="2017-12" db="EMBL/GenBank/DDBJ databases">
        <title>Sequencing, de novo assembly and annotation of complete genome of a new Thraustochytrid species, strain FCC1311.</title>
        <authorList>
            <person name="Sedici K."/>
            <person name="Godart F."/>
            <person name="Aiese Cigliano R."/>
            <person name="Sanseverino W."/>
            <person name="Barakat M."/>
            <person name="Ortet P."/>
            <person name="Marechal E."/>
            <person name="Cagnac O."/>
            <person name="Amato A."/>
        </authorList>
    </citation>
    <scope>NUCLEOTIDE SEQUENCE [LARGE SCALE GENOMIC DNA]</scope>
</reference>
<keyword evidence="2" id="KW-0802">TPR repeat</keyword>
<dbReference type="OrthoDB" id="124397at2759"/>
<comment type="similarity">
    <text evidence="3">Belongs to the EMC2 family.</text>
</comment>
<accession>A0A2R5GS79</accession>
<organism evidence="5 6">
    <name type="scientific">Hondaea fermentalgiana</name>
    <dbReference type="NCBI Taxonomy" id="2315210"/>
    <lineage>
        <taxon>Eukaryota</taxon>
        <taxon>Sar</taxon>
        <taxon>Stramenopiles</taxon>
        <taxon>Bigyra</taxon>
        <taxon>Labyrinthulomycetes</taxon>
        <taxon>Thraustochytrida</taxon>
        <taxon>Thraustochytriidae</taxon>
        <taxon>Hondaea</taxon>
    </lineage>
</organism>
<comment type="caution">
    <text evidence="5">The sequence shown here is derived from an EMBL/GenBank/DDBJ whole genome shotgun (WGS) entry which is preliminary data.</text>
</comment>
<keyword evidence="6" id="KW-1185">Reference proteome</keyword>
<evidence type="ECO:0000313" key="6">
    <source>
        <dbReference type="Proteomes" id="UP000241890"/>
    </source>
</evidence>
<dbReference type="AlphaFoldDB" id="A0A2R5GS79"/>
<dbReference type="Gene3D" id="1.25.40.10">
    <property type="entry name" value="Tetratricopeptide repeat domain"/>
    <property type="match status" value="1"/>
</dbReference>
<evidence type="ECO:0000256" key="2">
    <source>
        <dbReference type="ARBA" id="ARBA00022803"/>
    </source>
</evidence>
<dbReference type="GO" id="GO:0072546">
    <property type="term" value="C:EMC complex"/>
    <property type="evidence" value="ECO:0007669"/>
    <property type="project" value="UniProtKB-UniRule"/>
</dbReference>
<comment type="function">
    <text evidence="3">Part of the endoplasmic reticulum membrane protein complex (EMC) that enables the energy-independent insertion into endoplasmic reticulum membranes of newly synthesized membrane proteins.</text>
</comment>
<sequence length="299" mass="33194">MEFLAEKRKDNSRDMPSRVVETGKELLRRRGARLGVEQWSVREQVFLAALDTNELDVAGSMLKEIEAQFPDSQRAGRLRGLYLEAQGKTKEAAAVYDGLLKTNEINMLAFKRKICLLIAAGKDSEAVTQLTKYLDTFQADSEAWKQLALLHIQCGSFRNAVFCLEEVIISDPHSYISALALADAKYTLGGDVVNIVDARKYYSLSLHLKEGAANPRALWGMMLATRALDEWAADATDSTGKKKQQPKGKAGSDNVAQLVQRNLNTALNMRAQEHIANMELPEGMKDLVTKVAQRFSCKA</sequence>
<evidence type="ECO:0000313" key="5">
    <source>
        <dbReference type="EMBL" id="GBG31211.1"/>
    </source>
</evidence>
<dbReference type="InterPro" id="IPR011990">
    <property type="entry name" value="TPR-like_helical_dom_sf"/>
</dbReference>
<dbReference type="Pfam" id="PF22890">
    <property type="entry name" value="TPR_EMC2"/>
    <property type="match status" value="1"/>
</dbReference>
<name>A0A2R5GS79_9STRA</name>
<feature type="domain" description="EMC2 TPR-like" evidence="4">
    <location>
        <begin position="74"/>
        <end position="183"/>
    </location>
</feature>
<dbReference type="Proteomes" id="UP000241890">
    <property type="component" value="Unassembled WGS sequence"/>
</dbReference>
<dbReference type="EMBL" id="BEYU01000093">
    <property type="protein sequence ID" value="GBG31211.1"/>
    <property type="molecule type" value="Genomic_DNA"/>
</dbReference>
<dbReference type="InterPro" id="IPR055217">
    <property type="entry name" value="TPR_EMC2"/>
</dbReference>
<proteinExistence type="inferred from homology"/>
<comment type="subunit">
    <text evidence="3">Component of the ER membrane protein complex (EMC).</text>
</comment>
<evidence type="ECO:0000256" key="1">
    <source>
        <dbReference type="ARBA" id="ARBA00022737"/>
    </source>
</evidence>
<keyword evidence="1" id="KW-0677">Repeat</keyword>